<keyword evidence="1" id="KW-0175">Coiled coil</keyword>
<name>A0A1L9V385_ASPGL</name>
<organism evidence="2 3">
    <name type="scientific">Aspergillus glaucus CBS 516.65</name>
    <dbReference type="NCBI Taxonomy" id="1160497"/>
    <lineage>
        <taxon>Eukaryota</taxon>
        <taxon>Fungi</taxon>
        <taxon>Dikarya</taxon>
        <taxon>Ascomycota</taxon>
        <taxon>Pezizomycotina</taxon>
        <taxon>Eurotiomycetes</taxon>
        <taxon>Eurotiomycetidae</taxon>
        <taxon>Eurotiales</taxon>
        <taxon>Aspergillaceae</taxon>
        <taxon>Aspergillus</taxon>
        <taxon>Aspergillus subgen. Aspergillus</taxon>
    </lineage>
</organism>
<dbReference type="AlphaFoldDB" id="A0A1L9V385"/>
<protein>
    <submittedName>
        <fullName evidence="2">Uncharacterized protein</fullName>
    </submittedName>
</protein>
<feature type="coiled-coil region" evidence="1">
    <location>
        <begin position="18"/>
        <end position="63"/>
    </location>
</feature>
<keyword evidence="3" id="KW-1185">Reference proteome</keyword>
<accession>A0A1L9V385</accession>
<gene>
    <name evidence="2" type="ORF">ASPGLDRAFT_40832</name>
</gene>
<evidence type="ECO:0000256" key="1">
    <source>
        <dbReference type="SAM" id="Coils"/>
    </source>
</evidence>
<sequence>MKDTQVTIREKPGCDIELENLEIELQQKKANLKKQEDIHLQQLQNEKLELDLMERRMRIQEHE</sequence>
<evidence type="ECO:0000313" key="2">
    <source>
        <dbReference type="EMBL" id="OJJ78404.1"/>
    </source>
</evidence>
<dbReference type="RefSeq" id="XP_022395102.1">
    <property type="nucleotide sequence ID" value="XM_022545281.1"/>
</dbReference>
<dbReference type="Proteomes" id="UP000184300">
    <property type="component" value="Unassembled WGS sequence"/>
</dbReference>
<proteinExistence type="predicted"/>
<reference evidence="3" key="1">
    <citation type="journal article" date="2017" name="Genome Biol.">
        <title>Comparative genomics reveals high biological diversity and specific adaptations in the industrially and medically important fungal genus Aspergillus.</title>
        <authorList>
            <person name="de Vries R.P."/>
            <person name="Riley R."/>
            <person name="Wiebenga A."/>
            <person name="Aguilar-Osorio G."/>
            <person name="Amillis S."/>
            <person name="Uchima C.A."/>
            <person name="Anderluh G."/>
            <person name="Asadollahi M."/>
            <person name="Askin M."/>
            <person name="Barry K."/>
            <person name="Battaglia E."/>
            <person name="Bayram O."/>
            <person name="Benocci T."/>
            <person name="Braus-Stromeyer S.A."/>
            <person name="Caldana C."/>
            <person name="Canovas D."/>
            <person name="Cerqueira G.C."/>
            <person name="Chen F."/>
            <person name="Chen W."/>
            <person name="Choi C."/>
            <person name="Clum A."/>
            <person name="Dos Santos R.A."/>
            <person name="Damasio A.R."/>
            <person name="Diallinas G."/>
            <person name="Emri T."/>
            <person name="Fekete E."/>
            <person name="Flipphi M."/>
            <person name="Freyberg S."/>
            <person name="Gallo A."/>
            <person name="Gournas C."/>
            <person name="Habgood R."/>
            <person name="Hainaut M."/>
            <person name="Harispe M.L."/>
            <person name="Henrissat B."/>
            <person name="Hilden K.S."/>
            <person name="Hope R."/>
            <person name="Hossain A."/>
            <person name="Karabika E."/>
            <person name="Karaffa L."/>
            <person name="Karanyi Z."/>
            <person name="Krasevec N."/>
            <person name="Kuo A."/>
            <person name="Kusch H."/>
            <person name="LaButti K."/>
            <person name="Lagendijk E.L."/>
            <person name="Lapidus A."/>
            <person name="Levasseur A."/>
            <person name="Lindquist E."/>
            <person name="Lipzen A."/>
            <person name="Logrieco A.F."/>
            <person name="MacCabe A."/>
            <person name="Maekelae M.R."/>
            <person name="Malavazi I."/>
            <person name="Melin P."/>
            <person name="Meyer V."/>
            <person name="Mielnichuk N."/>
            <person name="Miskei M."/>
            <person name="Molnar A.P."/>
            <person name="Mule G."/>
            <person name="Ngan C.Y."/>
            <person name="Orejas M."/>
            <person name="Orosz E."/>
            <person name="Ouedraogo J.P."/>
            <person name="Overkamp K.M."/>
            <person name="Park H.-S."/>
            <person name="Perrone G."/>
            <person name="Piumi F."/>
            <person name="Punt P.J."/>
            <person name="Ram A.F."/>
            <person name="Ramon A."/>
            <person name="Rauscher S."/>
            <person name="Record E."/>
            <person name="Riano-Pachon D.M."/>
            <person name="Robert V."/>
            <person name="Roehrig J."/>
            <person name="Ruller R."/>
            <person name="Salamov A."/>
            <person name="Salih N.S."/>
            <person name="Samson R.A."/>
            <person name="Sandor E."/>
            <person name="Sanguinetti M."/>
            <person name="Schuetze T."/>
            <person name="Sepcic K."/>
            <person name="Shelest E."/>
            <person name="Sherlock G."/>
            <person name="Sophianopoulou V."/>
            <person name="Squina F.M."/>
            <person name="Sun H."/>
            <person name="Susca A."/>
            <person name="Todd R.B."/>
            <person name="Tsang A."/>
            <person name="Unkles S.E."/>
            <person name="van de Wiele N."/>
            <person name="van Rossen-Uffink D."/>
            <person name="Oliveira J.V."/>
            <person name="Vesth T.C."/>
            <person name="Visser J."/>
            <person name="Yu J.-H."/>
            <person name="Zhou M."/>
            <person name="Andersen M.R."/>
            <person name="Archer D.B."/>
            <person name="Baker S.E."/>
            <person name="Benoit I."/>
            <person name="Brakhage A.A."/>
            <person name="Braus G.H."/>
            <person name="Fischer R."/>
            <person name="Frisvad J.C."/>
            <person name="Goldman G.H."/>
            <person name="Houbraken J."/>
            <person name="Oakley B."/>
            <person name="Pocsi I."/>
            <person name="Scazzocchio C."/>
            <person name="Seiboth B."/>
            <person name="vanKuyk P.A."/>
            <person name="Wortman J."/>
            <person name="Dyer P.S."/>
            <person name="Grigoriev I.V."/>
        </authorList>
    </citation>
    <scope>NUCLEOTIDE SEQUENCE [LARGE SCALE GENOMIC DNA]</scope>
    <source>
        <strain evidence="3">CBS 516.65</strain>
    </source>
</reference>
<evidence type="ECO:0000313" key="3">
    <source>
        <dbReference type="Proteomes" id="UP000184300"/>
    </source>
</evidence>
<dbReference type="GeneID" id="34461542"/>
<dbReference type="EMBL" id="KV878969">
    <property type="protein sequence ID" value="OJJ78404.1"/>
    <property type="molecule type" value="Genomic_DNA"/>
</dbReference>
<dbReference type="VEuPathDB" id="FungiDB:ASPGLDRAFT_40832"/>